<dbReference type="EMBL" id="JAAOAO010000149">
    <property type="protein sequence ID" value="KAF5560618.1"/>
    <property type="molecule type" value="Genomic_DNA"/>
</dbReference>
<comment type="caution">
    <text evidence="3">The sequence shown here is derived from an EMBL/GenBank/DDBJ whole genome shotgun (WGS) entry which is preliminary data.</text>
</comment>
<dbReference type="PANTHER" id="PTHR31904:SF1">
    <property type="entry name" value="BYPASS OF STOP CODON PROTEIN 5-RELATED"/>
    <property type="match status" value="1"/>
</dbReference>
<dbReference type="Proteomes" id="UP000574317">
    <property type="component" value="Unassembled WGS sequence"/>
</dbReference>
<gene>
    <name evidence="3" type="ORF">FNAPI_4109</name>
</gene>
<feature type="domain" description="Bul1 C-terminal" evidence="2">
    <location>
        <begin position="325"/>
        <end position="421"/>
    </location>
</feature>
<reference evidence="3 4" key="1">
    <citation type="submission" date="2020-05" db="EMBL/GenBank/DDBJ databases">
        <title>Identification and distribution of gene clusters putatively required for synthesis of sphingolipid metabolism inhibitors in phylogenetically diverse species of the filamentous fungus Fusarium.</title>
        <authorList>
            <person name="Kim H.-S."/>
            <person name="Busman M."/>
            <person name="Brown D.W."/>
            <person name="Divon H."/>
            <person name="Uhlig S."/>
            <person name="Proctor R.H."/>
        </authorList>
    </citation>
    <scope>NUCLEOTIDE SEQUENCE [LARGE SCALE GENOMIC DNA]</scope>
    <source>
        <strain evidence="3 4">NRRL 25196</strain>
    </source>
</reference>
<dbReference type="InterPro" id="IPR014752">
    <property type="entry name" value="Arrestin-like_C"/>
</dbReference>
<feature type="compositionally biased region" description="Basic and acidic residues" evidence="1">
    <location>
        <begin position="321"/>
        <end position="334"/>
    </location>
</feature>
<dbReference type="PANTHER" id="PTHR31904">
    <property type="entry name" value="BYPASS OF STOP CODON PROTEIN 5-RELATED"/>
    <property type="match status" value="1"/>
</dbReference>
<dbReference type="InterPro" id="IPR039634">
    <property type="entry name" value="Bul1-like"/>
</dbReference>
<protein>
    <recommendedName>
        <fullName evidence="2">Bul1 C-terminal domain-containing protein</fullName>
    </recommendedName>
</protein>
<evidence type="ECO:0000313" key="3">
    <source>
        <dbReference type="EMBL" id="KAF5560618.1"/>
    </source>
</evidence>
<dbReference type="AlphaFoldDB" id="A0A8H5ND92"/>
<name>A0A8H5ND92_9HYPO</name>
<proteinExistence type="predicted"/>
<organism evidence="3 4">
    <name type="scientific">Fusarium napiforme</name>
    <dbReference type="NCBI Taxonomy" id="42672"/>
    <lineage>
        <taxon>Eukaryota</taxon>
        <taxon>Fungi</taxon>
        <taxon>Dikarya</taxon>
        <taxon>Ascomycota</taxon>
        <taxon>Pezizomycotina</taxon>
        <taxon>Sordariomycetes</taxon>
        <taxon>Hypocreomycetidae</taxon>
        <taxon>Hypocreales</taxon>
        <taxon>Nectriaceae</taxon>
        <taxon>Fusarium</taxon>
        <taxon>Fusarium fujikuroi species complex</taxon>
    </lineage>
</organism>
<dbReference type="Pfam" id="PF04426">
    <property type="entry name" value="Bul1_C"/>
    <property type="match status" value="1"/>
</dbReference>
<dbReference type="InterPro" id="IPR022794">
    <property type="entry name" value="Bul1_C"/>
</dbReference>
<sequence>MPSRCLLSSRAKQDPTLEIDIHDHYESKVYTFGSTISGFVTITAHNQLPFQSLQIDLRGITSTCGHAFQYGTPFKTHIFMQLQMPISESALPISQSFEPGKLYRVPFRFAIPEQLSSTACNHQNRAVRERHLQPPPTMGSWDRDDLAGGSANIDYVIRARLVLSKNKQGREQYLDQSRSVKIIPALPEQPPLHISPDNSDYCLSLSKTIRKGVIGTKMGVVRASVTQPEPILLFLDGLNASGSQIPIDLEYIPVSTSAVMPEIRVKSATIETSTNFWLGIDGYLPDRHEKPSSSVVPAAPWETSNALVLRGKETANWQKDHQLVSDKESKRRSSEPVSISKDCAEPHSASLSTSCVSHWDFDSSKSRAYKTSLLQSFELATDKCLFLPTFYSCLVSRTYRIRVTLAIGAYGTTISLVAPLQVVANGLDNAQYHDQLNSMTLDSEYEQSGEVLPPYSRLR</sequence>
<dbReference type="Gene3D" id="2.60.40.640">
    <property type="match status" value="1"/>
</dbReference>
<evidence type="ECO:0000313" key="4">
    <source>
        <dbReference type="Proteomes" id="UP000574317"/>
    </source>
</evidence>
<keyword evidence="4" id="KW-1185">Reference proteome</keyword>
<evidence type="ECO:0000256" key="1">
    <source>
        <dbReference type="SAM" id="MobiDB-lite"/>
    </source>
</evidence>
<feature type="region of interest" description="Disordered" evidence="1">
    <location>
        <begin position="321"/>
        <end position="340"/>
    </location>
</feature>
<evidence type="ECO:0000259" key="2">
    <source>
        <dbReference type="Pfam" id="PF04426"/>
    </source>
</evidence>
<accession>A0A8H5ND92</accession>